<dbReference type="PANTHER" id="PTHR47338:SF29">
    <property type="entry name" value="ZN(2)-C6 FUNGAL-TYPE DOMAIN-CONTAINING PROTEIN"/>
    <property type="match status" value="1"/>
</dbReference>
<dbReference type="InterPro" id="IPR036864">
    <property type="entry name" value="Zn2-C6_fun-type_DNA-bd_sf"/>
</dbReference>
<feature type="compositionally biased region" description="Polar residues" evidence="6">
    <location>
        <begin position="1"/>
        <end position="10"/>
    </location>
</feature>
<feature type="region of interest" description="Disordered" evidence="6">
    <location>
        <begin position="85"/>
        <end position="108"/>
    </location>
</feature>
<dbReference type="CDD" id="cd12148">
    <property type="entry name" value="fungal_TF_MHR"/>
    <property type="match status" value="1"/>
</dbReference>
<dbReference type="InterPro" id="IPR001138">
    <property type="entry name" value="Zn2Cys6_DnaBD"/>
</dbReference>
<comment type="subcellular location">
    <subcellularLocation>
        <location evidence="1">Nucleus</location>
    </subcellularLocation>
</comment>
<accession>A0AAD7DRI6</accession>
<reference evidence="9" key="1">
    <citation type="submission" date="2023-03" db="EMBL/GenBank/DDBJ databases">
        <title>Massive genome expansion in bonnet fungi (Mycena s.s.) driven by repeated elements and novel gene families across ecological guilds.</title>
        <authorList>
            <consortium name="Lawrence Berkeley National Laboratory"/>
            <person name="Harder C.B."/>
            <person name="Miyauchi S."/>
            <person name="Viragh M."/>
            <person name="Kuo A."/>
            <person name="Thoen E."/>
            <person name="Andreopoulos B."/>
            <person name="Lu D."/>
            <person name="Skrede I."/>
            <person name="Drula E."/>
            <person name="Henrissat B."/>
            <person name="Morin E."/>
            <person name="Kohler A."/>
            <person name="Barry K."/>
            <person name="LaButti K."/>
            <person name="Morin E."/>
            <person name="Salamov A."/>
            <person name="Lipzen A."/>
            <person name="Mereny Z."/>
            <person name="Hegedus B."/>
            <person name="Baldrian P."/>
            <person name="Stursova M."/>
            <person name="Weitz H."/>
            <person name="Taylor A."/>
            <person name="Grigoriev I.V."/>
            <person name="Nagy L.G."/>
            <person name="Martin F."/>
            <person name="Kauserud H."/>
        </authorList>
    </citation>
    <scope>NUCLEOTIDE SEQUENCE</scope>
    <source>
        <strain evidence="9">CBHHK067</strain>
    </source>
</reference>
<evidence type="ECO:0000259" key="7">
    <source>
        <dbReference type="Pfam" id="PF00172"/>
    </source>
</evidence>
<organism evidence="9 10">
    <name type="scientific">Mycena rosella</name>
    <name type="common">Pink bonnet</name>
    <name type="synonym">Agaricus rosellus</name>
    <dbReference type="NCBI Taxonomy" id="1033263"/>
    <lineage>
        <taxon>Eukaryota</taxon>
        <taxon>Fungi</taxon>
        <taxon>Dikarya</taxon>
        <taxon>Basidiomycota</taxon>
        <taxon>Agaricomycotina</taxon>
        <taxon>Agaricomycetes</taxon>
        <taxon>Agaricomycetidae</taxon>
        <taxon>Agaricales</taxon>
        <taxon>Marasmiineae</taxon>
        <taxon>Mycenaceae</taxon>
        <taxon>Mycena</taxon>
    </lineage>
</organism>
<evidence type="ECO:0000259" key="8">
    <source>
        <dbReference type="Pfam" id="PF04082"/>
    </source>
</evidence>
<evidence type="ECO:0000256" key="3">
    <source>
        <dbReference type="ARBA" id="ARBA00023015"/>
    </source>
</evidence>
<dbReference type="Proteomes" id="UP001221757">
    <property type="component" value="Unassembled WGS sequence"/>
</dbReference>
<evidence type="ECO:0000313" key="9">
    <source>
        <dbReference type="EMBL" id="KAJ7697673.1"/>
    </source>
</evidence>
<dbReference type="Gene3D" id="4.10.240.10">
    <property type="entry name" value="Zn(2)-C6 fungal-type DNA-binding domain"/>
    <property type="match status" value="1"/>
</dbReference>
<feature type="region of interest" description="Disordered" evidence="6">
    <location>
        <begin position="1"/>
        <end position="25"/>
    </location>
</feature>
<dbReference type="InterPro" id="IPR007219">
    <property type="entry name" value="XnlR_reg_dom"/>
</dbReference>
<dbReference type="Pfam" id="PF04082">
    <property type="entry name" value="Fungal_trans"/>
    <property type="match status" value="1"/>
</dbReference>
<dbReference type="AlphaFoldDB" id="A0AAD7DRI6"/>
<evidence type="ECO:0000256" key="4">
    <source>
        <dbReference type="ARBA" id="ARBA00023163"/>
    </source>
</evidence>
<dbReference type="GO" id="GO:0005634">
    <property type="term" value="C:nucleus"/>
    <property type="evidence" value="ECO:0007669"/>
    <property type="project" value="UniProtKB-SubCell"/>
</dbReference>
<name>A0AAD7DRI6_MYCRO</name>
<evidence type="ECO:0000256" key="2">
    <source>
        <dbReference type="ARBA" id="ARBA00022723"/>
    </source>
</evidence>
<evidence type="ECO:0000256" key="6">
    <source>
        <dbReference type="SAM" id="MobiDB-lite"/>
    </source>
</evidence>
<protein>
    <recommendedName>
        <fullName evidence="11">Transcription factor domain-containing protein</fullName>
    </recommendedName>
</protein>
<keyword evidence="4" id="KW-0804">Transcription</keyword>
<evidence type="ECO:0000256" key="1">
    <source>
        <dbReference type="ARBA" id="ARBA00004123"/>
    </source>
</evidence>
<keyword evidence="2" id="KW-0479">Metal-binding</keyword>
<keyword evidence="5" id="KW-0539">Nucleus</keyword>
<gene>
    <name evidence="9" type="ORF">B0H17DRAFT_1197332</name>
</gene>
<evidence type="ECO:0000313" key="10">
    <source>
        <dbReference type="Proteomes" id="UP001221757"/>
    </source>
</evidence>
<keyword evidence="3" id="KW-0805">Transcription regulation</keyword>
<sequence>MNAETSSRKAQLNKGKPASTAGKRRKVKCDAKKPICSPCLRFIGGGLHDCEYTEVGPAHSQVLEEQISIIESRIRELEQPKALRTSVGLRNPYQPNNNRSPSMPPDSMGRPRSIGFYQALIAVFLRHASQIGFFLSPQLFDALSSGAAPSQIASPALLDAIYLWGAHLSRSAKLSVHETESLSRGHSGTAVLYTIQAEVLLAQYFFRNARILEGKYHASAAVSISLSSGLHKIRSGDVRDCARSVDSLSPAASAFEEGERINAFWTVLTLNNCWFAADGSPTDISYTAHGVDTPWPLDIDAYSEESRLLPIQSSATIDNFLAKFPDRGTSLPALHAKAGVVFEQASRLAIRYTESAARNHNKFCDEFSKLDEIIEAFKQILPRIEPGSTQPLLLVVHTLAHTATIQLHNPFCLKSPGSRARAGAAAMVVVALLRQTNVPELGYVDAIMGTLWTAACQACITELSCVRFNSSGAAYSMDQLYAAVETLLAAMSVFSRDCRLIDLQLATAQQNYAAVRNGQ</sequence>
<dbReference type="PANTHER" id="PTHR47338">
    <property type="entry name" value="ZN(II)2CYS6 TRANSCRIPTION FACTOR (EUROFUNG)-RELATED"/>
    <property type="match status" value="1"/>
</dbReference>
<dbReference type="Pfam" id="PF00172">
    <property type="entry name" value="Zn_clus"/>
    <property type="match status" value="1"/>
</dbReference>
<dbReference type="InterPro" id="IPR050815">
    <property type="entry name" value="TF_fung"/>
</dbReference>
<dbReference type="GO" id="GO:0000981">
    <property type="term" value="F:DNA-binding transcription factor activity, RNA polymerase II-specific"/>
    <property type="evidence" value="ECO:0007669"/>
    <property type="project" value="InterPro"/>
</dbReference>
<evidence type="ECO:0000256" key="5">
    <source>
        <dbReference type="ARBA" id="ARBA00023242"/>
    </source>
</evidence>
<comment type="caution">
    <text evidence="9">The sequence shown here is derived from an EMBL/GenBank/DDBJ whole genome shotgun (WGS) entry which is preliminary data.</text>
</comment>
<feature type="domain" description="Xylanolytic transcriptional activator regulatory" evidence="8">
    <location>
        <begin position="127"/>
        <end position="303"/>
    </location>
</feature>
<evidence type="ECO:0008006" key="11">
    <source>
        <dbReference type="Google" id="ProtNLM"/>
    </source>
</evidence>
<dbReference type="GO" id="GO:0008270">
    <property type="term" value="F:zinc ion binding"/>
    <property type="evidence" value="ECO:0007669"/>
    <property type="project" value="InterPro"/>
</dbReference>
<keyword evidence="10" id="KW-1185">Reference proteome</keyword>
<dbReference type="GO" id="GO:0006351">
    <property type="term" value="P:DNA-templated transcription"/>
    <property type="evidence" value="ECO:0007669"/>
    <property type="project" value="InterPro"/>
</dbReference>
<proteinExistence type="predicted"/>
<dbReference type="GO" id="GO:0003677">
    <property type="term" value="F:DNA binding"/>
    <property type="evidence" value="ECO:0007669"/>
    <property type="project" value="InterPro"/>
</dbReference>
<dbReference type="CDD" id="cd00067">
    <property type="entry name" value="GAL4"/>
    <property type="match status" value="1"/>
</dbReference>
<feature type="domain" description="Zn(2)-C6 fungal-type" evidence="7">
    <location>
        <begin position="23"/>
        <end position="52"/>
    </location>
</feature>
<dbReference type="EMBL" id="JARKIE010000029">
    <property type="protein sequence ID" value="KAJ7697673.1"/>
    <property type="molecule type" value="Genomic_DNA"/>
</dbReference>